<evidence type="ECO:0000259" key="17">
    <source>
        <dbReference type="PROSITE" id="PS50067"/>
    </source>
</evidence>
<dbReference type="Proteomes" id="UP001479436">
    <property type="component" value="Unassembled WGS sequence"/>
</dbReference>
<dbReference type="InterPro" id="IPR036961">
    <property type="entry name" value="Kinesin_motor_dom_sf"/>
</dbReference>
<evidence type="ECO:0000256" key="12">
    <source>
        <dbReference type="ARBA" id="ARBA00023306"/>
    </source>
</evidence>
<keyword evidence="8 14" id="KW-0067">ATP-binding</keyword>
<keyword evidence="10 14" id="KW-0505">Motor protein</keyword>
<keyword evidence="3" id="KW-0597">Phosphoprotein</keyword>
<dbReference type="InterPro" id="IPR047241">
    <property type="entry name" value="KIF11-like_kin_motor_dom"/>
</dbReference>
<evidence type="ECO:0000256" key="10">
    <source>
        <dbReference type="ARBA" id="ARBA00023175"/>
    </source>
</evidence>
<comment type="subcellular location">
    <subcellularLocation>
        <location evidence="1">Cytoplasm</location>
        <location evidence="1">Cytoskeleton</location>
    </subcellularLocation>
</comment>
<dbReference type="InterPro" id="IPR027417">
    <property type="entry name" value="P-loop_NTPase"/>
</dbReference>
<feature type="coiled-coil region" evidence="15">
    <location>
        <begin position="400"/>
        <end position="513"/>
    </location>
</feature>
<evidence type="ECO:0000256" key="9">
    <source>
        <dbReference type="ARBA" id="ARBA00023054"/>
    </source>
</evidence>
<evidence type="ECO:0000313" key="19">
    <source>
        <dbReference type="Proteomes" id="UP001479436"/>
    </source>
</evidence>
<feature type="region of interest" description="Disordered" evidence="16">
    <location>
        <begin position="1"/>
        <end position="28"/>
    </location>
</feature>
<evidence type="ECO:0000256" key="11">
    <source>
        <dbReference type="ARBA" id="ARBA00023212"/>
    </source>
</evidence>
<dbReference type="PANTHER" id="PTHR47970">
    <property type="entry name" value="KINESIN-LIKE PROTEIN KIF11"/>
    <property type="match status" value="1"/>
</dbReference>
<keyword evidence="2" id="KW-0963">Cytoplasm</keyword>
<feature type="domain" description="Kinesin motor" evidence="17">
    <location>
        <begin position="49"/>
        <end position="384"/>
    </location>
</feature>
<keyword evidence="9 15" id="KW-0175">Coiled coil</keyword>
<evidence type="ECO:0000256" key="2">
    <source>
        <dbReference type="ARBA" id="ARBA00022490"/>
    </source>
</evidence>
<keyword evidence="4" id="KW-0132">Cell division</keyword>
<protein>
    <submittedName>
        <fullName evidence="18">Kinesin- motor protein</fullName>
    </submittedName>
</protein>
<evidence type="ECO:0000313" key="18">
    <source>
        <dbReference type="EMBL" id="KAK9765787.1"/>
    </source>
</evidence>
<evidence type="ECO:0000256" key="1">
    <source>
        <dbReference type="ARBA" id="ARBA00004245"/>
    </source>
</evidence>
<name>A0ABR2WWB8_9FUNG</name>
<dbReference type="SUPFAM" id="SSF52540">
    <property type="entry name" value="P-loop containing nucleoside triphosphate hydrolases"/>
    <property type="match status" value="1"/>
</dbReference>
<dbReference type="PROSITE" id="PS50067">
    <property type="entry name" value="KINESIN_MOTOR_2"/>
    <property type="match status" value="1"/>
</dbReference>
<comment type="similarity">
    <text evidence="13">Belongs to the TRAFAC class myosin-kinesin ATPase superfamily. Kinesin family. KIN-5/BimC subfamily.</text>
</comment>
<dbReference type="PANTHER" id="PTHR47970:SF12">
    <property type="entry name" value="KINESIN FAMILY MEMBER 11"/>
    <property type="match status" value="1"/>
</dbReference>
<organism evidence="18 19">
    <name type="scientific">Basidiobolus ranarum</name>
    <dbReference type="NCBI Taxonomy" id="34480"/>
    <lineage>
        <taxon>Eukaryota</taxon>
        <taxon>Fungi</taxon>
        <taxon>Fungi incertae sedis</taxon>
        <taxon>Zoopagomycota</taxon>
        <taxon>Entomophthoromycotina</taxon>
        <taxon>Basidiobolomycetes</taxon>
        <taxon>Basidiobolales</taxon>
        <taxon>Basidiobolaceae</taxon>
        <taxon>Basidiobolus</taxon>
    </lineage>
</organism>
<keyword evidence="12" id="KW-0131">Cell cycle</keyword>
<dbReference type="Gene3D" id="3.40.850.10">
    <property type="entry name" value="Kinesin motor domain"/>
    <property type="match status" value="1"/>
</dbReference>
<evidence type="ECO:0000256" key="5">
    <source>
        <dbReference type="ARBA" id="ARBA00022701"/>
    </source>
</evidence>
<evidence type="ECO:0000256" key="8">
    <source>
        <dbReference type="ARBA" id="ARBA00022840"/>
    </source>
</evidence>
<sequence>MSHISHPGEPSSTSTRRLVEPSSGRRPVEVQRRRVMNEAKYQAVEKESNIQVVVRCRGRNDRELRENSPSAVHSNNLIGSEISLKAGPYEKTARTYTFDKVFGPDATQEHIYNNVVKSFLEEVIMGYNCTIFAYGQTGTGKTYTMEGNLEKVNNSFSRDAGIIPRTLHRLFERLESETAEYSVRLSFIELYNEELKDLLASDDNSKRLQIFDVARKGSVVIRGLEEFLVNNAMDGIQLLQKGSLRRKMAATKCNDKSSRSHSVFSITVHIKESTPSGEDLLKVGKLNLVDLAGSENIGRSGAENKRAREAGMINQSLLTLGRVINSLVERSPHIPYRESKLTRLLQDSLGGRTKTCIIATVSPARINFEETQSTLDYASSAKSIRNKPEVNQKLTKKALIKEYVDEIERLKSDLMASRGKNGVYLTSENYQTLMDENQSNQDLISQLNKSMETIQEQLNQVTIEFKQKLDLLTSTSERLASTEKKLESTSETLQETSQDLEVTKQTLEEQKILTQAHTETEVMLNSLANGLVSTLKRSLEDSQHLHAKIDRKSAIEMENRRLFKEFQQSLTSQAENLEAEVDEFKNTQDDFVDSCVNHLHEFITQKLNDLVEQETLVDGICLKVSQRNSKIESELQKFETDASAHYQQVANSHDAIASALRKETATIQQVGSGLFETFRQELLKYHNGFRVWQEKMETSFHKLVNDSKSQMAKQSMLITSMAQTVQTEAEQEIEKLRKQNEELSAALKLEREKNTNAKTQLLTDVARLVDGYSSKRRQNFQSTASQLKASLTKNVASLENLKSPIHSTSAKASSENSKFITGLVSSTQRILDQVVMGSRQIEASFNNNTALADNTQSQLSAHVGNSEKVVEQKLKKVEAANHELLDLSHKHYNSHIKASQNLRSSMAQKLTSSKSLDIEMESSMSGYKNEMIGCYSTITDTVSTFHNSADEHLSHTKSTVDRLMNEEIKVDLSTGKTPQKRKFSYEDSWSLTRPHQDILEEWRYRSNGHSET</sequence>
<evidence type="ECO:0000256" key="7">
    <source>
        <dbReference type="ARBA" id="ARBA00022776"/>
    </source>
</evidence>
<dbReference type="EMBL" id="JASJQH010000225">
    <property type="protein sequence ID" value="KAK9765787.1"/>
    <property type="molecule type" value="Genomic_DNA"/>
</dbReference>
<evidence type="ECO:0000256" key="3">
    <source>
        <dbReference type="ARBA" id="ARBA00022553"/>
    </source>
</evidence>
<dbReference type="InterPro" id="IPR019821">
    <property type="entry name" value="Kinesin_motor_CS"/>
</dbReference>
<dbReference type="InterPro" id="IPR025901">
    <property type="entry name" value="Kinesin-assoc_MT-bd_dom"/>
</dbReference>
<keyword evidence="6 14" id="KW-0547">Nucleotide-binding</keyword>
<evidence type="ECO:0000256" key="15">
    <source>
        <dbReference type="SAM" id="Coils"/>
    </source>
</evidence>
<keyword evidence="19" id="KW-1185">Reference proteome</keyword>
<dbReference type="Pfam" id="PF00225">
    <property type="entry name" value="Kinesin"/>
    <property type="match status" value="1"/>
</dbReference>
<evidence type="ECO:0000256" key="4">
    <source>
        <dbReference type="ARBA" id="ARBA00022618"/>
    </source>
</evidence>
<dbReference type="Pfam" id="PF13931">
    <property type="entry name" value="Microtub_bind"/>
    <property type="match status" value="1"/>
</dbReference>
<feature type="coiled-coil region" evidence="15">
    <location>
        <begin position="567"/>
        <end position="594"/>
    </location>
</feature>
<dbReference type="PRINTS" id="PR00380">
    <property type="entry name" value="KINESINHEAVY"/>
</dbReference>
<feature type="binding site" evidence="14">
    <location>
        <begin position="135"/>
        <end position="142"/>
    </location>
    <ligand>
        <name>ATP</name>
        <dbReference type="ChEBI" id="CHEBI:30616"/>
    </ligand>
</feature>
<keyword evidence="11" id="KW-0206">Cytoskeleton</keyword>
<keyword evidence="5" id="KW-0493">Microtubule</keyword>
<dbReference type="CDD" id="cd01364">
    <property type="entry name" value="KISc_BimC_Eg5"/>
    <property type="match status" value="1"/>
</dbReference>
<dbReference type="InterPro" id="IPR001752">
    <property type="entry name" value="Kinesin_motor_dom"/>
</dbReference>
<comment type="caution">
    <text evidence="18">The sequence shown here is derived from an EMBL/GenBank/DDBJ whole genome shotgun (WGS) entry which is preliminary data.</text>
</comment>
<keyword evidence="7" id="KW-0498">Mitosis</keyword>
<reference evidence="18 19" key="1">
    <citation type="submission" date="2023-04" db="EMBL/GenBank/DDBJ databases">
        <title>Genome of Basidiobolus ranarum AG-B5.</title>
        <authorList>
            <person name="Stajich J.E."/>
            <person name="Carter-House D."/>
            <person name="Gryganskyi A."/>
        </authorList>
    </citation>
    <scope>NUCLEOTIDE SEQUENCE [LARGE SCALE GENOMIC DNA]</scope>
    <source>
        <strain evidence="18 19">AG-B5</strain>
    </source>
</reference>
<evidence type="ECO:0000256" key="16">
    <source>
        <dbReference type="SAM" id="MobiDB-lite"/>
    </source>
</evidence>
<evidence type="ECO:0000256" key="13">
    <source>
        <dbReference type="ARBA" id="ARBA00034704"/>
    </source>
</evidence>
<accession>A0ABR2WWB8</accession>
<gene>
    <name evidence="18" type="primary">KIP1_3</name>
    <name evidence="18" type="ORF">K7432_005603</name>
</gene>
<dbReference type="PROSITE" id="PS00411">
    <property type="entry name" value="KINESIN_MOTOR_1"/>
    <property type="match status" value="1"/>
</dbReference>
<feature type="coiled-coil region" evidence="15">
    <location>
        <begin position="722"/>
        <end position="760"/>
    </location>
</feature>
<evidence type="ECO:0000256" key="6">
    <source>
        <dbReference type="ARBA" id="ARBA00022741"/>
    </source>
</evidence>
<dbReference type="SMART" id="SM00129">
    <property type="entry name" value="KISc"/>
    <property type="match status" value="1"/>
</dbReference>
<dbReference type="InterPro" id="IPR047149">
    <property type="entry name" value="KIF11-like"/>
</dbReference>
<proteinExistence type="inferred from homology"/>
<evidence type="ECO:0000256" key="14">
    <source>
        <dbReference type="PROSITE-ProRule" id="PRU00283"/>
    </source>
</evidence>